<reference evidence="2 3" key="1">
    <citation type="journal article" date="2015" name="Front. Microbiol.">
        <title>Genome sequence of the plant growth promoting endophytic yeast Rhodotorula graminis WP1.</title>
        <authorList>
            <person name="Firrincieli A."/>
            <person name="Otillar R."/>
            <person name="Salamov A."/>
            <person name="Schmutz J."/>
            <person name="Khan Z."/>
            <person name="Redman R.S."/>
            <person name="Fleck N.D."/>
            <person name="Lindquist E."/>
            <person name="Grigoriev I.V."/>
            <person name="Doty S.L."/>
        </authorList>
    </citation>
    <scope>NUCLEOTIDE SEQUENCE [LARGE SCALE GENOMIC DNA]</scope>
    <source>
        <strain evidence="2 3">WP1</strain>
    </source>
</reference>
<keyword evidence="3" id="KW-1185">Reference proteome</keyword>
<evidence type="ECO:0008006" key="4">
    <source>
        <dbReference type="Google" id="ProtNLM"/>
    </source>
</evidence>
<protein>
    <recommendedName>
        <fullName evidence="4">Methyltransferase type 11 domain-containing protein</fullName>
    </recommendedName>
</protein>
<dbReference type="Gene3D" id="3.40.50.150">
    <property type="entry name" value="Vaccinia Virus protein VP39"/>
    <property type="match status" value="1"/>
</dbReference>
<sequence>MLVGLCCFLAGLAVPTLLPALWARLTARSSDADLYDDGADALVLNLDEPSTRWFNMGYWPPGERSFSSAAAELCRQVARAARLEPGQRICEVGYGSGDSTLLLEREFAPAAYLGLTSLASQHATAGEIQLRQGDAAKDLDAEPAGSYDAVLAVDCAYHFNTRLSFLSSASRLLAPGGHLALTDLVLPSTPLSLLDHLLLSLLLLVAGCPRSNLVPLDTYRAQLVAAGFDPDSVETRDVSDEVWGGFCGFVRRREEGMGRGRGVLGGKWDGLRRYARVVEWYAGVRSGRPKMRYCLVSARKA</sequence>
<dbReference type="OrthoDB" id="61390at2759"/>
<evidence type="ECO:0000256" key="1">
    <source>
        <dbReference type="SAM" id="SignalP"/>
    </source>
</evidence>
<keyword evidence="1" id="KW-0732">Signal</keyword>
<dbReference type="OMA" id="MNMGYWE"/>
<name>A0A0P9H013_RHOGW</name>
<dbReference type="EMBL" id="KQ474084">
    <property type="protein sequence ID" value="KPV73059.1"/>
    <property type="molecule type" value="Genomic_DNA"/>
</dbReference>
<organism evidence="2 3">
    <name type="scientific">Rhodotorula graminis (strain WP1)</name>
    <dbReference type="NCBI Taxonomy" id="578459"/>
    <lineage>
        <taxon>Eukaryota</taxon>
        <taxon>Fungi</taxon>
        <taxon>Dikarya</taxon>
        <taxon>Basidiomycota</taxon>
        <taxon>Pucciniomycotina</taxon>
        <taxon>Microbotryomycetes</taxon>
        <taxon>Sporidiobolales</taxon>
        <taxon>Sporidiobolaceae</taxon>
        <taxon>Rhodotorula</taxon>
    </lineage>
</organism>
<dbReference type="GeneID" id="28975176"/>
<dbReference type="STRING" id="578459.A0A0P9H013"/>
<dbReference type="RefSeq" id="XP_018269108.1">
    <property type="nucleotide sequence ID" value="XM_018414728.1"/>
</dbReference>
<dbReference type="CDD" id="cd02440">
    <property type="entry name" value="AdoMet_MTases"/>
    <property type="match status" value="1"/>
</dbReference>
<gene>
    <name evidence="2" type="ORF">RHOBADRAFT_46153</name>
</gene>
<evidence type="ECO:0000313" key="3">
    <source>
        <dbReference type="Proteomes" id="UP000053890"/>
    </source>
</evidence>
<dbReference type="InterPro" id="IPR029063">
    <property type="entry name" value="SAM-dependent_MTases_sf"/>
</dbReference>
<dbReference type="AlphaFoldDB" id="A0A0P9H013"/>
<dbReference type="Pfam" id="PF13489">
    <property type="entry name" value="Methyltransf_23"/>
    <property type="match status" value="1"/>
</dbReference>
<accession>A0A0P9H013</accession>
<feature type="chain" id="PRO_5006158155" description="Methyltransferase type 11 domain-containing protein" evidence="1">
    <location>
        <begin position="24"/>
        <end position="301"/>
    </location>
</feature>
<dbReference type="Proteomes" id="UP000053890">
    <property type="component" value="Unassembled WGS sequence"/>
</dbReference>
<dbReference type="SUPFAM" id="SSF53335">
    <property type="entry name" value="S-adenosyl-L-methionine-dependent methyltransferases"/>
    <property type="match status" value="1"/>
</dbReference>
<proteinExistence type="predicted"/>
<evidence type="ECO:0000313" key="2">
    <source>
        <dbReference type="EMBL" id="KPV73059.1"/>
    </source>
</evidence>
<feature type="signal peptide" evidence="1">
    <location>
        <begin position="1"/>
        <end position="23"/>
    </location>
</feature>